<proteinExistence type="predicted"/>
<organism evidence="1">
    <name type="scientific">Siphoviridae sp. ctu9a31</name>
    <dbReference type="NCBI Taxonomy" id="2825712"/>
    <lineage>
        <taxon>Viruses</taxon>
        <taxon>Duplodnaviria</taxon>
        <taxon>Heunggongvirae</taxon>
        <taxon>Uroviricota</taxon>
        <taxon>Caudoviricetes</taxon>
    </lineage>
</organism>
<sequence length="50" mass="6081">MSSIKRIIKLNRNRQRAIREKDFRKFYIFSCKIHLIEATERVPIGSYILK</sequence>
<evidence type="ECO:0000313" key="1">
    <source>
        <dbReference type="EMBL" id="DAE15873.1"/>
    </source>
</evidence>
<protein>
    <submittedName>
        <fullName evidence="1">Uncharacterized protein</fullName>
    </submittedName>
</protein>
<accession>A0A8S5QAQ0</accession>
<name>A0A8S5QAQ0_9CAUD</name>
<dbReference type="EMBL" id="BK015613">
    <property type="protein sequence ID" value="DAE15873.1"/>
    <property type="molecule type" value="Genomic_DNA"/>
</dbReference>
<reference evidence="1" key="1">
    <citation type="journal article" date="2021" name="Proc. Natl. Acad. Sci. U.S.A.">
        <title>A Catalog of Tens of Thousands of Viruses from Human Metagenomes Reveals Hidden Associations with Chronic Diseases.</title>
        <authorList>
            <person name="Tisza M.J."/>
            <person name="Buck C.B."/>
        </authorList>
    </citation>
    <scope>NUCLEOTIDE SEQUENCE</scope>
    <source>
        <strain evidence="1">Ctu9a31</strain>
    </source>
</reference>